<feature type="compositionally biased region" description="Basic and acidic residues" evidence="1">
    <location>
        <begin position="76"/>
        <end position="92"/>
    </location>
</feature>
<evidence type="ECO:0000256" key="1">
    <source>
        <dbReference type="SAM" id="MobiDB-lite"/>
    </source>
</evidence>
<evidence type="ECO:0000313" key="2">
    <source>
        <dbReference type="EMBL" id="KAG7502528.1"/>
    </source>
</evidence>
<organism evidence="2 3">
    <name type="scientific">Solea senegalensis</name>
    <name type="common">Senegalese sole</name>
    <dbReference type="NCBI Taxonomy" id="28829"/>
    <lineage>
        <taxon>Eukaryota</taxon>
        <taxon>Metazoa</taxon>
        <taxon>Chordata</taxon>
        <taxon>Craniata</taxon>
        <taxon>Vertebrata</taxon>
        <taxon>Euteleostomi</taxon>
        <taxon>Actinopterygii</taxon>
        <taxon>Neopterygii</taxon>
        <taxon>Teleostei</taxon>
        <taxon>Neoteleostei</taxon>
        <taxon>Acanthomorphata</taxon>
        <taxon>Carangaria</taxon>
        <taxon>Pleuronectiformes</taxon>
        <taxon>Pleuronectoidei</taxon>
        <taxon>Soleidae</taxon>
        <taxon>Solea</taxon>
    </lineage>
</organism>
<name>A0AAV6RCS0_SOLSE</name>
<dbReference type="EMBL" id="JAGKHQ010000012">
    <property type="protein sequence ID" value="KAG7502528.1"/>
    <property type="molecule type" value="Genomic_DNA"/>
</dbReference>
<proteinExistence type="predicted"/>
<feature type="region of interest" description="Disordered" evidence="1">
    <location>
        <begin position="76"/>
        <end position="101"/>
    </location>
</feature>
<dbReference type="Proteomes" id="UP000693946">
    <property type="component" value="Linkage Group LG2"/>
</dbReference>
<evidence type="ECO:0000313" key="3">
    <source>
        <dbReference type="Proteomes" id="UP000693946"/>
    </source>
</evidence>
<keyword evidence="3" id="KW-1185">Reference proteome</keyword>
<protein>
    <submittedName>
        <fullName evidence="2">Uncharacterized protein</fullName>
    </submittedName>
</protein>
<sequence>MDGVCGTAASGAGPRCVVVVDQCSDGGGLLERTSHRFTAAANHAGPCQRAQPEIPQCSVFLTPLLVPNGASVIDFSKIDSGEKREGGNEKRNEKRKGKFRL</sequence>
<reference evidence="2 3" key="1">
    <citation type="journal article" date="2021" name="Sci. Rep.">
        <title>Chromosome anchoring in Senegalese sole (Solea senegalensis) reveals sex-associated markers and genome rearrangements in flatfish.</title>
        <authorList>
            <person name="Guerrero-Cozar I."/>
            <person name="Gomez-Garrido J."/>
            <person name="Berbel C."/>
            <person name="Martinez-Blanch J.F."/>
            <person name="Alioto T."/>
            <person name="Claros M.G."/>
            <person name="Gagnaire P.A."/>
            <person name="Manchado M."/>
        </authorList>
    </citation>
    <scope>NUCLEOTIDE SEQUENCE [LARGE SCALE GENOMIC DNA]</scope>
    <source>
        <strain evidence="2">Sse05_10M</strain>
    </source>
</reference>
<comment type="caution">
    <text evidence="2">The sequence shown here is derived from an EMBL/GenBank/DDBJ whole genome shotgun (WGS) entry which is preliminary data.</text>
</comment>
<gene>
    <name evidence="2" type="ORF">JOB18_021946</name>
</gene>
<accession>A0AAV6RCS0</accession>
<dbReference type="AlphaFoldDB" id="A0AAV6RCS0"/>